<accession>A0A6V8MY80</accession>
<organism evidence="1 2">
    <name type="scientific">Geomonas paludis</name>
    <dbReference type="NCBI Taxonomy" id="2740185"/>
    <lineage>
        <taxon>Bacteria</taxon>
        <taxon>Pseudomonadati</taxon>
        <taxon>Thermodesulfobacteriota</taxon>
        <taxon>Desulfuromonadia</taxon>
        <taxon>Geobacterales</taxon>
        <taxon>Geobacteraceae</taxon>
        <taxon>Geomonas</taxon>
    </lineage>
</organism>
<comment type="caution">
    <text evidence="1">The sequence shown here is derived from an EMBL/GenBank/DDBJ whole genome shotgun (WGS) entry which is preliminary data.</text>
</comment>
<dbReference type="RefSeq" id="WP_183348729.1">
    <property type="nucleotide sequence ID" value="NZ_BLXY01000006.1"/>
</dbReference>
<gene>
    <name evidence="1" type="ORF">GMPD_29590</name>
</gene>
<evidence type="ECO:0000313" key="2">
    <source>
        <dbReference type="Proteomes" id="UP000568888"/>
    </source>
</evidence>
<protein>
    <recommendedName>
        <fullName evidence="3">Fibronectin type-III domain-containing protein</fullName>
    </recommendedName>
</protein>
<evidence type="ECO:0000313" key="1">
    <source>
        <dbReference type="EMBL" id="GFO65040.1"/>
    </source>
</evidence>
<dbReference type="Proteomes" id="UP000568888">
    <property type="component" value="Unassembled WGS sequence"/>
</dbReference>
<name>A0A6V8MY80_9BACT</name>
<evidence type="ECO:0008006" key="3">
    <source>
        <dbReference type="Google" id="ProtNLM"/>
    </source>
</evidence>
<sequence>MPVIPELLVAHFQDLSINDFIALMLTHAAKVDAHPAVKEGAPEYFSMGDQLRALAAELGQWRDAAATGSRDAKAKKQEVWEAGKLALAMNVQHLTMLSLHRNDPAILHDTGFELKQKQQTSKPSVNLLAEIPGITLKHTQSASGPVSGAITVVLSRPKNAPCELQMSYDPANESSWGGQGIHQKARIEYNGLEPASRVSFRARLHVEGKTGPWSQVATIIVL</sequence>
<proteinExistence type="predicted"/>
<reference evidence="2" key="1">
    <citation type="submission" date="2020-06" db="EMBL/GenBank/DDBJ databases">
        <title>Draft genomic sequecing of Geomonas sp. Red736.</title>
        <authorList>
            <person name="Itoh H."/>
            <person name="Xu Z.X."/>
            <person name="Ushijima N."/>
            <person name="Masuda Y."/>
            <person name="Shiratori Y."/>
            <person name="Senoo K."/>
        </authorList>
    </citation>
    <scope>NUCLEOTIDE SEQUENCE [LARGE SCALE GENOMIC DNA]</scope>
    <source>
        <strain evidence="2">Red736</strain>
    </source>
</reference>
<dbReference type="AlphaFoldDB" id="A0A6V8MY80"/>
<dbReference type="EMBL" id="BLXY01000006">
    <property type="protein sequence ID" value="GFO65040.1"/>
    <property type="molecule type" value="Genomic_DNA"/>
</dbReference>